<organism evidence="3 4">
    <name type="scientific">Maudiozyma saulgeensis</name>
    <dbReference type="NCBI Taxonomy" id="1789683"/>
    <lineage>
        <taxon>Eukaryota</taxon>
        <taxon>Fungi</taxon>
        <taxon>Dikarya</taxon>
        <taxon>Ascomycota</taxon>
        <taxon>Saccharomycotina</taxon>
        <taxon>Saccharomycetes</taxon>
        <taxon>Saccharomycetales</taxon>
        <taxon>Saccharomycetaceae</taxon>
        <taxon>Maudiozyma</taxon>
    </lineage>
</organism>
<dbReference type="PANTHER" id="PTHR21708:SF30">
    <property type="entry name" value="2-DEHYDROPANTOATE 2-REDUCTASE-RELATED"/>
    <property type="match status" value="1"/>
</dbReference>
<dbReference type="AlphaFoldDB" id="A0A1X7QY56"/>
<dbReference type="SUPFAM" id="SSF51735">
    <property type="entry name" value="NAD(P)-binding Rossmann-fold domains"/>
    <property type="match status" value="1"/>
</dbReference>
<dbReference type="EMBL" id="FXLY01000002">
    <property type="protein sequence ID" value="SMN18291.1"/>
    <property type="molecule type" value="Genomic_DNA"/>
</dbReference>
<protein>
    <recommendedName>
        <fullName evidence="5">2-dehydropantoate 2-reductase</fullName>
    </recommendedName>
</protein>
<dbReference type="Gene3D" id="3.40.50.720">
    <property type="entry name" value="NAD(P)-binding Rossmann-like Domain"/>
    <property type="match status" value="1"/>
</dbReference>
<dbReference type="InterPro" id="IPR008927">
    <property type="entry name" value="6-PGluconate_DH-like_C_sf"/>
</dbReference>
<dbReference type="STRING" id="1789683.A0A1X7QY56"/>
<dbReference type="Proteomes" id="UP000196158">
    <property type="component" value="Unassembled WGS sequence"/>
</dbReference>
<feature type="domain" description="Ketopantoate reductase N-terminal" evidence="1">
    <location>
        <begin position="9"/>
        <end position="179"/>
    </location>
</feature>
<evidence type="ECO:0008006" key="5">
    <source>
        <dbReference type="Google" id="ProtNLM"/>
    </source>
</evidence>
<feature type="domain" description="Ketopantoate reductase C-terminal" evidence="2">
    <location>
        <begin position="210"/>
        <end position="332"/>
    </location>
</feature>
<dbReference type="SUPFAM" id="SSF48179">
    <property type="entry name" value="6-phosphogluconate dehydrogenase C-terminal domain-like"/>
    <property type="match status" value="1"/>
</dbReference>
<dbReference type="InterPro" id="IPR036291">
    <property type="entry name" value="NAD(P)-bd_dom_sf"/>
</dbReference>
<dbReference type="OrthoDB" id="3609at2759"/>
<reference evidence="3 4" key="1">
    <citation type="submission" date="2017-04" db="EMBL/GenBank/DDBJ databases">
        <authorList>
            <person name="Afonso C.L."/>
            <person name="Miller P.J."/>
            <person name="Scott M.A."/>
            <person name="Spackman E."/>
            <person name="Goraichik I."/>
            <person name="Dimitrov K.M."/>
            <person name="Suarez D.L."/>
            <person name="Swayne D.E."/>
        </authorList>
    </citation>
    <scope>NUCLEOTIDE SEQUENCE [LARGE SCALE GENOMIC DNA]</scope>
</reference>
<gene>
    <name evidence="3" type="ORF">KASA_0Q07447G</name>
</gene>
<sequence>MASERVPSVVVVGAGGVGVICALSLCTKGKSEVSLVVRSDYNHVEQKGYQIDSCDYGKLDSWRPHHIFKTAEDAASEGKFFDYIIVTTKNIPDGPVHSKVENIIKPMLLNNHSIDATRQSNILLIQNGIDIEKSILETFDQKEYNYTILSGIEIVGSTKIATGTIHQIGTEKIFVGAFQPDDSRAKEAAKQFVDIYLNEGQNAAEFDPRVRHSRWNKLIYNAAINTTTALIGLDVPRALQFGVDGKSTEFEIFRPAMKEIIKIAASEGIILDEASIDIFTNISRNLMFKPSMCVDREKGQLMELEVILGNPISIAKKNGVDTPILSNLYFLLVMLQGKLKEANGLIKFDEETCRIVN</sequence>
<dbReference type="Pfam" id="PF08546">
    <property type="entry name" value="ApbA_C"/>
    <property type="match status" value="1"/>
</dbReference>
<dbReference type="InterPro" id="IPR013752">
    <property type="entry name" value="KPA_reductase"/>
</dbReference>
<evidence type="ECO:0000313" key="4">
    <source>
        <dbReference type="Proteomes" id="UP000196158"/>
    </source>
</evidence>
<proteinExistence type="predicted"/>
<accession>A0A1X7QY56</accession>
<dbReference type="Gene3D" id="1.10.1040.10">
    <property type="entry name" value="N-(1-d-carboxylethyl)-l-norvaline Dehydrogenase, domain 2"/>
    <property type="match status" value="1"/>
</dbReference>
<dbReference type="InterPro" id="IPR013332">
    <property type="entry name" value="KPR_N"/>
</dbReference>
<dbReference type="InterPro" id="IPR013328">
    <property type="entry name" value="6PGD_dom2"/>
</dbReference>
<evidence type="ECO:0000259" key="1">
    <source>
        <dbReference type="Pfam" id="PF02558"/>
    </source>
</evidence>
<evidence type="ECO:0000313" key="3">
    <source>
        <dbReference type="EMBL" id="SMN18291.1"/>
    </source>
</evidence>
<keyword evidence="4" id="KW-1185">Reference proteome</keyword>
<dbReference type="GO" id="GO:0005737">
    <property type="term" value="C:cytoplasm"/>
    <property type="evidence" value="ECO:0007669"/>
    <property type="project" value="TreeGrafter"/>
</dbReference>
<name>A0A1X7QY56_9SACH</name>
<dbReference type="Pfam" id="PF02558">
    <property type="entry name" value="ApbA"/>
    <property type="match status" value="1"/>
</dbReference>
<dbReference type="InterPro" id="IPR051402">
    <property type="entry name" value="KPR-Related"/>
</dbReference>
<dbReference type="PANTHER" id="PTHR21708">
    <property type="entry name" value="PROBABLE 2-DEHYDROPANTOATE 2-REDUCTASE"/>
    <property type="match status" value="1"/>
</dbReference>
<evidence type="ECO:0000259" key="2">
    <source>
        <dbReference type="Pfam" id="PF08546"/>
    </source>
</evidence>
<dbReference type="FunFam" id="1.10.1040.10:FF:000017">
    <property type="entry name" value="2-dehydropantoate 2-reductase"/>
    <property type="match status" value="1"/>
</dbReference>